<sequence>ILPYCEQEKFSVIAYSPLDQGRGLSGDDKITLMQEIAKKYNKTIAQIALKWLVSKPSVIAIPKATSSDHIKENACSTDFNLAEDDIELINRTFTRPCVSIPIDRIKVDRNGLDKFVPSPDDLAKDIQNGESLKPIRVVRSKDTSGKYDYDLVEGKLRYWAWVVAHNGKVPIRALVR</sequence>
<name>X1IQN4_9ZZZZ</name>
<dbReference type="InterPro" id="IPR036086">
    <property type="entry name" value="ParB/Sulfiredoxin_sf"/>
</dbReference>
<protein>
    <recommendedName>
        <fullName evidence="1">NADP-dependent oxidoreductase domain-containing protein</fullName>
    </recommendedName>
</protein>
<dbReference type="SUPFAM" id="SSF110849">
    <property type="entry name" value="ParB/Sulfiredoxin"/>
    <property type="match status" value="1"/>
</dbReference>
<feature type="non-terminal residue" evidence="2">
    <location>
        <position position="1"/>
    </location>
</feature>
<gene>
    <name evidence="2" type="ORF">S03H2_45116</name>
</gene>
<feature type="domain" description="NADP-dependent oxidoreductase" evidence="1">
    <location>
        <begin position="1"/>
        <end position="90"/>
    </location>
</feature>
<dbReference type="AlphaFoldDB" id="X1IQN4"/>
<dbReference type="InterPro" id="IPR023210">
    <property type="entry name" value="NADP_OxRdtase_dom"/>
</dbReference>
<dbReference type="Pfam" id="PF00248">
    <property type="entry name" value="Aldo_ket_red"/>
    <property type="match status" value="1"/>
</dbReference>
<dbReference type="EMBL" id="BARU01028244">
    <property type="protein sequence ID" value="GAH68429.1"/>
    <property type="molecule type" value="Genomic_DNA"/>
</dbReference>
<proteinExistence type="predicted"/>
<evidence type="ECO:0000259" key="1">
    <source>
        <dbReference type="Pfam" id="PF00248"/>
    </source>
</evidence>
<dbReference type="PANTHER" id="PTHR43638">
    <property type="entry name" value="OXIDOREDUCTASE, ALDO/KETO REDUCTASE FAMILY PROTEIN"/>
    <property type="match status" value="1"/>
</dbReference>
<evidence type="ECO:0000313" key="2">
    <source>
        <dbReference type="EMBL" id="GAH68429.1"/>
    </source>
</evidence>
<accession>X1IQN4</accession>
<comment type="caution">
    <text evidence="2">The sequence shown here is derived from an EMBL/GenBank/DDBJ whole genome shotgun (WGS) entry which is preliminary data.</text>
</comment>
<dbReference type="SUPFAM" id="SSF51430">
    <property type="entry name" value="NAD(P)-linked oxidoreductase"/>
    <property type="match status" value="1"/>
</dbReference>
<organism evidence="2">
    <name type="scientific">marine sediment metagenome</name>
    <dbReference type="NCBI Taxonomy" id="412755"/>
    <lineage>
        <taxon>unclassified sequences</taxon>
        <taxon>metagenomes</taxon>
        <taxon>ecological metagenomes</taxon>
    </lineage>
</organism>
<dbReference type="Gene3D" id="3.20.20.100">
    <property type="entry name" value="NADP-dependent oxidoreductase domain"/>
    <property type="match status" value="1"/>
</dbReference>
<dbReference type="InterPro" id="IPR036812">
    <property type="entry name" value="NAD(P)_OxRdtase_dom_sf"/>
</dbReference>
<dbReference type="PANTHER" id="PTHR43638:SF3">
    <property type="entry name" value="ALDEHYDE REDUCTASE"/>
    <property type="match status" value="1"/>
</dbReference>
<reference evidence="2" key="1">
    <citation type="journal article" date="2014" name="Front. Microbiol.">
        <title>High frequency of phylogenetically diverse reductive dehalogenase-homologous genes in deep subseafloor sedimentary metagenomes.</title>
        <authorList>
            <person name="Kawai M."/>
            <person name="Futagami T."/>
            <person name="Toyoda A."/>
            <person name="Takaki Y."/>
            <person name="Nishi S."/>
            <person name="Hori S."/>
            <person name="Arai W."/>
            <person name="Tsubouchi T."/>
            <person name="Morono Y."/>
            <person name="Uchiyama I."/>
            <person name="Ito T."/>
            <person name="Fujiyama A."/>
            <person name="Inagaki F."/>
            <person name="Takami H."/>
        </authorList>
    </citation>
    <scope>NUCLEOTIDE SEQUENCE</scope>
    <source>
        <strain evidence="2">Expedition CK06-06</strain>
    </source>
</reference>